<dbReference type="InterPro" id="IPR029063">
    <property type="entry name" value="SAM-dependent_MTases_sf"/>
</dbReference>
<dbReference type="GO" id="GO:0003677">
    <property type="term" value="F:DNA binding"/>
    <property type="evidence" value="ECO:0007669"/>
    <property type="project" value="InterPro"/>
</dbReference>
<comment type="caution">
    <text evidence="5">The sequence shown here is derived from an EMBL/GenBank/DDBJ whole genome shotgun (WGS) entry which is preliminary data.</text>
</comment>
<keyword evidence="1" id="KW-0489">Methyltransferase</keyword>
<dbReference type="InterPro" id="IPR002941">
    <property type="entry name" value="DNA_methylase_N4/N6"/>
</dbReference>
<reference evidence="5" key="1">
    <citation type="submission" date="2021-02" db="EMBL/GenBank/DDBJ databases">
        <title>Taxonomy, biology and ecology of Rhodococcus bacteria occurring in California pistachio and other woody hosts as revealed by genome sequence analyses.</title>
        <authorList>
            <person name="Riely B."/>
            <person name="Gai Y."/>
        </authorList>
    </citation>
    <scope>NUCLEOTIDE SEQUENCE</scope>
    <source>
        <strain evidence="5">BP-295</strain>
    </source>
</reference>
<dbReference type="Pfam" id="PF01555">
    <property type="entry name" value="N6_N4_Mtase"/>
    <property type="match status" value="1"/>
</dbReference>
<dbReference type="GO" id="GO:0032259">
    <property type="term" value="P:methylation"/>
    <property type="evidence" value="ECO:0007669"/>
    <property type="project" value="UniProtKB-KW"/>
</dbReference>
<dbReference type="GO" id="GO:0008170">
    <property type="term" value="F:N-methyltransferase activity"/>
    <property type="evidence" value="ECO:0007669"/>
    <property type="project" value="InterPro"/>
</dbReference>
<dbReference type="InterPro" id="IPR001091">
    <property type="entry name" value="RM_Methyltransferase"/>
</dbReference>
<sequence length="205" mass="22710">MARSNRNGYGTSGGGNRVLSGRAETRFDAWDHPAQLALFAELGRLTRGWVVSNIATDTAFRFEVEEPPTGLKMMRVGAWIKTNPMPIISADRPAMGWEPIAYLHRDDRKPSWNGGGRAANYVLPTSQGSGHATQKPLQMVEDWVRKFSDLHDLILDPFAGTGTTLVAAVNENRRAIGVELEERYCELIAKRLSNQTMTFDFGDAS</sequence>
<dbReference type="EMBL" id="JAFFGU010000019">
    <property type="protein sequence ID" value="MBM7280326.1"/>
    <property type="molecule type" value="Genomic_DNA"/>
</dbReference>
<proteinExistence type="inferred from homology"/>
<dbReference type="AlphaFoldDB" id="A0AAW4G9C3"/>
<keyword evidence="2" id="KW-0808">Transferase</keyword>
<evidence type="ECO:0000256" key="2">
    <source>
        <dbReference type="ARBA" id="ARBA00022679"/>
    </source>
</evidence>
<accession>A0AAW4G9C3</accession>
<evidence type="ECO:0000256" key="3">
    <source>
        <dbReference type="RuleBase" id="RU362026"/>
    </source>
</evidence>
<dbReference type="PRINTS" id="PR00508">
    <property type="entry name" value="S21N4MTFRASE"/>
</dbReference>
<protein>
    <recommendedName>
        <fullName evidence="3">Methyltransferase</fullName>
        <ecNumber evidence="3">2.1.1.-</ecNumber>
    </recommendedName>
</protein>
<dbReference type="SUPFAM" id="SSF53335">
    <property type="entry name" value="S-adenosyl-L-methionine-dependent methyltransferases"/>
    <property type="match status" value="1"/>
</dbReference>
<evidence type="ECO:0000256" key="1">
    <source>
        <dbReference type="ARBA" id="ARBA00022603"/>
    </source>
</evidence>
<evidence type="ECO:0000259" key="4">
    <source>
        <dbReference type="Pfam" id="PF01555"/>
    </source>
</evidence>
<gene>
    <name evidence="5" type="ORF">JTZ10_21515</name>
</gene>
<dbReference type="Proteomes" id="UP001195196">
    <property type="component" value="Unassembled WGS sequence"/>
</dbReference>
<evidence type="ECO:0000313" key="5">
    <source>
        <dbReference type="EMBL" id="MBM7280326.1"/>
    </source>
</evidence>
<comment type="similarity">
    <text evidence="3">Belongs to the N(4)/N(6)-methyltransferase family.</text>
</comment>
<dbReference type="EC" id="2.1.1.-" evidence="3"/>
<dbReference type="Gene3D" id="3.40.50.150">
    <property type="entry name" value="Vaccinia Virus protein VP39"/>
    <property type="match status" value="1"/>
</dbReference>
<evidence type="ECO:0000313" key="6">
    <source>
        <dbReference type="Proteomes" id="UP001195196"/>
    </source>
</evidence>
<organism evidence="5 6">
    <name type="scientific">Gordonia rubripertincta</name>
    <name type="common">Rhodococcus corallinus</name>
    <dbReference type="NCBI Taxonomy" id="36822"/>
    <lineage>
        <taxon>Bacteria</taxon>
        <taxon>Bacillati</taxon>
        <taxon>Actinomycetota</taxon>
        <taxon>Actinomycetes</taxon>
        <taxon>Mycobacteriales</taxon>
        <taxon>Gordoniaceae</taxon>
        <taxon>Gordonia</taxon>
    </lineage>
</organism>
<feature type="domain" description="DNA methylase N-4/N-6" evidence="4">
    <location>
        <begin position="128"/>
        <end position="189"/>
    </location>
</feature>
<name>A0AAW4G9C3_GORRU</name>